<evidence type="ECO:0000256" key="2">
    <source>
        <dbReference type="SAM" id="SignalP"/>
    </source>
</evidence>
<proteinExistence type="predicted"/>
<reference evidence="3 4" key="1">
    <citation type="journal article" date="2014" name="BMC Genomics">
        <title>Comparative genome sequencing reveals chemotype-specific gene clusters in the toxigenic black mold Stachybotrys.</title>
        <authorList>
            <person name="Semeiks J."/>
            <person name="Borek D."/>
            <person name="Otwinowski Z."/>
            <person name="Grishin N.V."/>
        </authorList>
    </citation>
    <scope>NUCLEOTIDE SEQUENCE [LARGE SCALE GENOMIC DNA]</scope>
    <source>
        <strain evidence="3 4">IBT 40285</strain>
    </source>
</reference>
<dbReference type="HOGENOM" id="CLU_888957_0_0_1"/>
<dbReference type="EMBL" id="KL659619">
    <property type="protein sequence ID" value="KFA69068.1"/>
    <property type="molecule type" value="Genomic_DNA"/>
</dbReference>
<feature type="compositionally biased region" description="Basic residues" evidence="1">
    <location>
        <begin position="243"/>
        <end position="256"/>
    </location>
</feature>
<feature type="compositionally biased region" description="Pro residues" evidence="1">
    <location>
        <begin position="157"/>
        <end position="167"/>
    </location>
</feature>
<dbReference type="AlphaFoldDB" id="A0A084QYN3"/>
<accession>A0A084QYN3</accession>
<feature type="compositionally biased region" description="Low complexity" evidence="1">
    <location>
        <begin position="168"/>
        <end position="181"/>
    </location>
</feature>
<protein>
    <submittedName>
        <fullName evidence="3">Uncharacterized protein</fullName>
    </submittedName>
</protein>
<feature type="signal peptide" evidence="2">
    <location>
        <begin position="1"/>
        <end position="19"/>
    </location>
</feature>
<feature type="region of interest" description="Disordered" evidence="1">
    <location>
        <begin position="157"/>
        <end position="181"/>
    </location>
</feature>
<evidence type="ECO:0000256" key="1">
    <source>
        <dbReference type="SAM" id="MobiDB-lite"/>
    </source>
</evidence>
<organism evidence="3 4">
    <name type="scientific">Stachybotrys chlorohalonatus (strain IBT 40285)</name>
    <dbReference type="NCBI Taxonomy" id="1283841"/>
    <lineage>
        <taxon>Eukaryota</taxon>
        <taxon>Fungi</taxon>
        <taxon>Dikarya</taxon>
        <taxon>Ascomycota</taxon>
        <taxon>Pezizomycotina</taxon>
        <taxon>Sordariomycetes</taxon>
        <taxon>Hypocreomycetidae</taxon>
        <taxon>Hypocreales</taxon>
        <taxon>Stachybotryaceae</taxon>
        <taxon>Stachybotrys</taxon>
    </lineage>
</organism>
<dbReference type="Proteomes" id="UP000028524">
    <property type="component" value="Unassembled WGS sequence"/>
</dbReference>
<evidence type="ECO:0000313" key="4">
    <source>
        <dbReference type="Proteomes" id="UP000028524"/>
    </source>
</evidence>
<name>A0A084QYN3_STAC4</name>
<dbReference type="InParanoid" id="A0A084QYN3"/>
<feature type="region of interest" description="Disordered" evidence="1">
    <location>
        <begin position="243"/>
        <end position="268"/>
    </location>
</feature>
<evidence type="ECO:0000313" key="3">
    <source>
        <dbReference type="EMBL" id="KFA69068.1"/>
    </source>
</evidence>
<gene>
    <name evidence="3" type="ORF">S40285_10313</name>
</gene>
<keyword evidence="2" id="KW-0732">Signal</keyword>
<feature type="chain" id="PRO_5001779826" evidence="2">
    <location>
        <begin position="20"/>
        <end position="313"/>
    </location>
</feature>
<keyword evidence="4" id="KW-1185">Reference proteome</keyword>
<sequence length="313" mass="34209">MMFIPDSWLHAWILTPSTSLLSMRAWHSVLRLPTPSSRSTRSASSISRYCASTIGCLTSPLPCSRASTHSASSHRSCVASHRGLCGKKATPTSRIHAGTICTAQGMRNAAVDWLGSSGPLEMQCAAAYWMKNCIRMPQVIAHCWKLQLISPSCCPSSPNPTSQPSPESPSVQSQPKPPSHHQQVSILFINTWCPTNLINRHDGARHAYAHACDGPAHAQHRHADGRALHCTAHDPQPAAHLQRRLARPAVRQRRADKRAQQRAGRHGCRDAALHVRDGVVEVPLVGLRADNARHGRDVEAEQAAALEKRQSWG</sequence>